<dbReference type="InterPro" id="IPR029044">
    <property type="entry name" value="Nucleotide-diphossugar_trans"/>
</dbReference>
<dbReference type="Proteomes" id="UP001152747">
    <property type="component" value="Unassembled WGS sequence"/>
</dbReference>
<evidence type="ECO:0000259" key="4">
    <source>
        <dbReference type="Pfam" id="PF01592"/>
    </source>
</evidence>
<dbReference type="OrthoDB" id="6159198at2759"/>
<dbReference type="Gene3D" id="3.90.550.10">
    <property type="entry name" value="Spore Coat Polysaccharide Biosynthesis Protein SpsA, Chain A"/>
    <property type="match status" value="1"/>
</dbReference>
<proteinExistence type="predicted"/>
<feature type="domain" description="NIF system FeS cluster assembly NifU N-terminal" evidence="4">
    <location>
        <begin position="4"/>
        <end position="46"/>
    </location>
</feature>
<name>A0A9P1IPC6_9PELO</name>
<protein>
    <recommendedName>
        <fullName evidence="8">Galactosyltransferase C-terminal domain-containing protein</fullName>
    </recommendedName>
</protein>
<keyword evidence="7" id="KW-1185">Reference proteome</keyword>
<accession>A0A9P1IPC6</accession>
<dbReference type="GO" id="GO:0006493">
    <property type="term" value="P:protein O-linked glycosylation"/>
    <property type="evidence" value="ECO:0007669"/>
    <property type="project" value="TreeGrafter"/>
</dbReference>
<evidence type="ECO:0000256" key="1">
    <source>
        <dbReference type="ARBA" id="ARBA00022679"/>
    </source>
</evidence>
<dbReference type="GO" id="GO:0051536">
    <property type="term" value="F:iron-sulfur cluster binding"/>
    <property type="evidence" value="ECO:0007669"/>
    <property type="project" value="InterPro"/>
</dbReference>
<organism evidence="6 7">
    <name type="scientific">Caenorhabditis angaria</name>
    <dbReference type="NCBI Taxonomy" id="860376"/>
    <lineage>
        <taxon>Eukaryota</taxon>
        <taxon>Metazoa</taxon>
        <taxon>Ecdysozoa</taxon>
        <taxon>Nematoda</taxon>
        <taxon>Chromadorea</taxon>
        <taxon>Rhabditida</taxon>
        <taxon>Rhabditina</taxon>
        <taxon>Rhabditomorpha</taxon>
        <taxon>Rhabditoidea</taxon>
        <taxon>Rhabditidae</taxon>
        <taxon>Peloderinae</taxon>
        <taxon>Caenorhabditis</taxon>
    </lineage>
</organism>
<evidence type="ECO:0008006" key="8">
    <source>
        <dbReference type="Google" id="ProtNLM"/>
    </source>
</evidence>
<keyword evidence="3" id="KW-0325">Glycoprotein</keyword>
<keyword evidence="1" id="KW-0808">Transferase</keyword>
<dbReference type="AlphaFoldDB" id="A0A9P1IPC6"/>
<dbReference type="GO" id="GO:0004653">
    <property type="term" value="F:polypeptide N-acetylgalactosaminyltransferase activity"/>
    <property type="evidence" value="ECO:0007669"/>
    <property type="project" value="TreeGrafter"/>
</dbReference>
<dbReference type="InterPro" id="IPR027791">
    <property type="entry name" value="Galactosyl_T_C"/>
</dbReference>
<evidence type="ECO:0000313" key="6">
    <source>
        <dbReference type="EMBL" id="CAI5448594.1"/>
    </source>
</evidence>
<gene>
    <name evidence="6" type="ORF">CAMP_LOCUS11231</name>
</gene>
<reference evidence="6" key="1">
    <citation type="submission" date="2022-11" db="EMBL/GenBank/DDBJ databases">
        <authorList>
            <person name="Kikuchi T."/>
        </authorList>
    </citation>
    <scope>NUCLEOTIDE SEQUENCE</scope>
    <source>
        <strain evidence="6">PS1010</strain>
    </source>
</reference>
<dbReference type="SUPFAM" id="SSF53448">
    <property type="entry name" value="Nucleotide-diphospho-sugar transferases"/>
    <property type="match status" value="1"/>
</dbReference>
<dbReference type="GO" id="GO:0005794">
    <property type="term" value="C:Golgi apparatus"/>
    <property type="evidence" value="ECO:0007669"/>
    <property type="project" value="TreeGrafter"/>
</dbReference>
<dbReference type="Pfam" id="PF01592">
    <property type="entry name" value="NifU_N"/>
    <property type="match status" value="1"/>
</dbReference>
<evidence type="ECO:0000313" key="7">
    <source>
        <dbReference type="Proteomes" id="UP001152747"/>
    </source>
</evidence>
<dbReference type="SUPFAM" id="SSF82649">
    <property type="entry name" value="SufE/NifU"/>
    <property type="match status" value="1"/>
</dbReference>
<dbReference type="InterPro" id="IPR002871">
    <property type="entry name" value="NIF_FeS_clus_asmbl_NifU_N"/>
</dbReference>
<dbReference type="GO" id="GO:0016226">
    <property type="term" value="P:iron-sulfur cluster assembly"/>
    <property type="evidence" value="ECO:0007669"/>
    <property type="project" value="InterPro"/>
</dbReference>
<comment type="caution">
    <text evidence="6">The sequence shown here is derived from an EMBL/GenBank/DDBJ whole genome shotgun (WGS) entry which is preliminary data.</text>
</comment>
<keyword evidence="2" id="KW-1015">Disulfide bond</keyword>
<sequence>MEMDKNDPTVGTGFVDASACGDVMKLQIKVDDSCKIVDAKFKTVVCPFVDVIDCETYEIKPQDEGAYGLFDWAFNYKRLPLTKKDRQNPTKPFDSPVMAGGYFAISAKWFWKLGGYDEGLDIWGGEQYELKELHIFIDANISPFKNAGIGDFVSRNYKRVAEVWMDEYKETLYKHRPGVGSADAGNLTRVLKVREKLQCKSFDWFMKEIAFDQDK</sequence>
<feature type="domain" description="Galactosyltransferase C-terminal" evidence="5">
    <location>
        <begin position="91"/>
        <end position="131"/>
    </location>
</feature>
<dbReference type="Pfam" id="PF02709">
    <property type="entry name" value="Glyco_transf_7C"/>
    <property type="match status" value="1"/>
</dbReference>
<dbReference type="EMBL" id="CANHGI010000004">
    <property type="protein sequence ID" value="CAI5448594.1"/>
    <property type="molecule type" value="Genomic_DNA"/>
</dbReference>
<dbReference type="GO" id="GO:0005506">
    <property type="term" value="F:iron ion binding"/>
    <property type="evidence" value="ECO:0007669"/>
    <property type="project" value="InterPro"/>
</dbReference>
<evidence type="ECO:0000256" key="2">
    <source>
        <dbReference type="ARBA" id="ARBA00023157"/>
    </source>
</evidence>
<evidence type="ECO:0000259" key="5">
    <source>
        <dbReference type="Pfam" id="PF02709"/>
    </source>
</evidence>
<dbReference type="PANTHER" id="PTHR11675">
    <property type="entry name" value="N-ACETYLGALACTOSAMINYLTRANSFERASE"/>
    <property type="match status" value="1"/>
</dbReference>
<dbReference type="PANTHER" id="PTHR11675:SF134">
    <property type="entry name" value="N-ACETYLGALACTOSAMINYLTRANSFERASE 4-RELATED"/>
    <property type="match status" value="1"/>
</dbReference>
<evidence type="ECO:0000256" key="3">
    <source>
        <dbReference type="ARBA" id="ARBA00023180"/>
    </source>
</evidence>